<dbReference type="GeneID" id="54418875"/>
<keyword evidence="3" id="KW-1185">Reference proteome</keyword>
<dbReference type="PANTHER" id="PTHR32387">
    <property type="entry name" value="WU:FJ29H11"/>
    <property type="match status" value="1"/>
</dbReference>
<dbReference type="InterPro" id="IPR052957">
    <property type="entry name" value="Auxin_embryo_med"/>
</dbReference>
<dbReference type="RefSeq" id="XP_033530411.1">
    <property type="nucleotide sequence ID" value="XM_033678305.1"/>
</dbReference>
<gene>
    <name evidence="2 4" type="ORF">P152DRAFT_452583</name>
</gene>
<evidence type="ECO:0000256" key="1">
    <source>
        <dbReference type="SAM" id="MobiDB-lite"/>
    </source>
</evidence>
<evidence type="ECO:0000313" key="4">
    <source>
        <dbReference type="RefSeq" id="XP_033530411.1"/>
    </source>
</evidence>
<reference evidence="4" key="2">
    <citation type="submission" date="2020-04" db="EMBL/GenBank/DDBJ databases">
        <authorList>
            <consortium name="NCBI Genome Project"/>
        </authorList>
    </citation>
    <scope>NUCLEOTIDE SEQUENCE</scope>
    <source>
        <strain evidence="4">CBS 781.70</strain>
    </source>
</reference>
<organism evidence="2">
    <name type="scientific">Eremomyces bilateralis CBS 781.70</name>
    <dbReference type="NCBI Taxonomy" id="1392243"/>
    <lineage>
        <taxon>Eukaryota</taxon>
        <taxon>Fungi</taxon>
        <taxon>Dikarya</taxon>
        <taxon>Ascomycota</taxon>
        <taxon>Pezizomycotina</taxon>
        <taxon>Dothideomycetes</taxon>
        <taxon>Dothideomycetes incertae sedis</taxon>
        <taxon>Eremomycetales</taxon>
        <taxon>Eremomycetaceae</taxon>
        <taxon>Eremomyces</taxon>
    </lineage>
</organism>
<evidence type="ECO:0000313" key="2">
    <source>
        <dbReference type="EMBL" id="KAF1808780.1"/>
    </source>
</evidence>
<feature type="region of interest" description="Disordered" evidence="1">
    <location>
        <begin position="1233"/>
        <end position="1263"/>
    </location>
</feature>
<dbReference type="NCBIfam" id="NF047352">
    <property type="entry name" value="P_loop_sacsin"/>
    <property type="match status" value="1"/>
</dbReference>
<evidence type="ECO:0000313" key="3">
    <source>
        <dbReference type="Proteomes" id="UP000504638"/>
    </source>
</evidence>
<reference evidence="4" key="3">
    <citation type="submission" date="2025-04" db="UniProtKB">
        <authorList>
            <consortium name="RefSeq"/>
        </authorList>
    </citation>
    <scope>IDENTIFICATION</scope>
    <source>
        <strain evidence="4">CBS 781.70</strain>
    </source>
</reference>
<dbReference type="PANTHER" id="PTHR32387:SF0">
    <property type="entry name" value="PROTEIN NO VEIN"/>
    <property type="match status" value="1"/>
</dbReference>
<dbReference type="SUPFAM" id="SSF55874">
    <property type="entry name" value="ATPase domain of HSP90 chaperone/DNA topoisomerase II/histidine kinase"/>
    <property type="match status" value="1"/>
</dbReference>
<dbReference type="EMBL" id="ML975179">
    <property type="protein sequence ID" value="KAF1808780.1"/>
    <property type="molecule type" value="Genomic_DNA"/>
</dbReference>
<sequence>MTSTSREEANVLIQELATENGWLSAEDREYLRVNRPHIIKSVDGARRLACASTEALSRNLYSKDTRFVYELIQNVEDNKYSIADGNKERPHLSFIVSAKSIIIDSNEDGFSEANTRAICKVGESTKSGIEGYVGEKGIGFKSVFKVARKVHVQSEPYSFAFEYNRGLPDSGLGMVTPLVEPPRRLPLGFRTRIILELNDRVDKDALLRELEKDVRKVYELSTENNRARIARTIENDTVNLNFWIASKSITDMPEEEARTGITTADVLLAFPLNQDDVPTVEEQHIFAFLPLRKVGFKFLIQSDFITQASREDVSNCPWNRRILDEIVNLFLADTISGFLDQPTLKYSWLRYLTTNGVPDEFWGTLQNRLFSQLMNHNCFIPLGDRGTTIARSLRLVPTSLRDVENRPLLPECDCTTPHLHSRYVSSRYDATLDIPILRKLGLETLSTAKFIGLLRCDLKPNGYSRLRTTPVESRWHTYLSRSLLRAVATSEQFAIGIKKLPLVPLLEDERWVPPFNASIYFPNCRGIDIPRDLPLSLVDPRALVNDERTKLFRELGVSECDPERIFPLLEQACRKDDWTMDKALDHLKFVFWNHADLPSRGQRISLMVVSTVFSKLVPDSSTGWLYSPSSADSCGAANVIGCPVPKQLEGKMLFLHPRYYEVFGACERRYDKTGIEWLEEFVQVRSIPEPRNKAGTAISEESKYLATQKAHSIALGVLKRQWSHVDLDIQWKADFQKLARVPILHSDDISPLSSTYLPLPKLKAIVDRLSFRAVLDSSRSLMEWRMTTCFCSTPSHKTILRKDTWYPPSSCRWNTPTWYRHHPTLARLPGYDSLKTFFVDDLSVPTEPGVDDYLSYIAYLTKPSVVARRDEILKLLYDNLHSEIRGDNSWKEAVKNRFESDKLVYNFQDQTWHSPSTCVWANDTARLPQKFSVATEYFAQKPFFRAVLGIEEPKLPLYIQSLKQEASESPSSDSIKQLIRNICQFGPTASDLTILFDSKCFPVRLPDGTLAWMNGKEDFAIVDRQEYETLFRGQLKTLDFSKEEVHEMEVFLIGLGLQKRYLSGTVAAETTASRSSIDHSMTTELRRKAYAICRYAAHARCTAVCDDPVECFEKLQNITVLLDGRPVTMVSGKAYCHLEDVDNEVCNVESNERDDPEDSAGLKVYIPRDPRLQHRCLLTHLPQAILSHFGAPNSSVGELGSIFSAHGLADVDEILENAGVISVACVNRPEDVELNSSEPEEDDDPMFQLSDDTGEAEPVTPPRPTFLEQAQFTFRPSSSRSSHFISQRNSGLSPSSNLTPATLVFSTPGTQEDPARYTMLLEVAVDSARRGPQFPRVGETSAVSLEPCLSKFEVDVAVTGAQRDFKVGAAGELFMFEWLKSLQLPNFGLESWQSRIRNLVRSHYDYTALTNWSLPETSDIVYEDYKSKLTGLLIANGYLRSDIWAREQPKYHIEVKASTGRLTTPFYVSRNQYDLMMDTTLPTDSASGRVYILARVFNLGQSDMRLKLYLDPNRLEREARLRFRSDKYEVTEAAEF</sequence>
<dbReference type="OrthoDB" id="1262810at2759"/>
<evidence type="ECO:0008006" key="5">
    <source>
        <dbReference type="Google" id="ProtNLM"/>
    </source>
</evidence>
<dbReference type="InterPro" id="IPR036890">
    <property type="entry name" value="HATPase_C_sf"/>
</dbReference>
<proteinExistence type="predicted"/>
<name>A0A6G1FSS8_9PEZI</name>
<reference evidence="2 4" key="1">
    <citation type="submission" date="2020-01" db="EMBL/GenBank/DDBJ databases">
        <authorList>
            <consortium name="DOE Joint Genome Institute"/>
            <person name="Haridas S."/>
            <person name="Albert R."/>
            <person name="Binder M."/>
            <person name="Bloem J."/>
            <person name="Labutti K."/>
            <person name="Salamov A."/>
            <person name="Andreopoulos B."/>
            <person name="Baker S.E."/>
            <person name="Barry K."/>
            <person name="Bills G."/>
            <person name="Bluhm B.H."/>
            <person name="Cannon C."/>
            <person name="Castanera R."/>
            <person name="Culley D.E."/>
            <person name="Daum C."/>
            <person name="Ezra D."/>
            <person name="Gonzalez J.B."/>
            <person name="Henrissat B."/>
            <person name="Kuo A."/>
            <person name="Liang C."/>
            <person name="Lipzen A."/>
            <person name="Lutzoni F."/>
            <person name="Magnuson J."/>
            <person name="Mondo S."/>
            <person name="Nolan M."/>
            <person name="Ohm R."/>
            <person name="Pangilinan J."/>
            <person name="Park H.-J."/>
            <person name="Ramirez L."/>
            <person name="Alfaro M."/>
            <person name="Sun H."/>
            <person name="Tritt A."/>
            <person name="Yoshinaga Y."/>
            <person name="Zwiers L.-H."/>
            <person name="Turgeon B.G."/>
            <person name="Goodwin S.B."/>
            <person name="Spatafora J.W."/>
            <person name="Crous P.W."/>
            <person name="Grigoriev I.V."/>
        </authorList>
    </citation>
    <scope>NUCLEOTIDE SEQUENCE</scope>
    <source>
        <strain evidence="2 4">CBS 781.70</strain>
    </source>
</reference>
<accession>A0A6G1FSS8</accession>
<dbReference type="Proteomes" id="UP000504638">
    <property type="component" value="Unplaced"/>
</dbReference>
<protein>
    <recommendedName>
        <fullName evidence="5">Protein NO VEIN C-terminal domain-containing protein</fullName>
    </recommendedName>
</protein>
<dbReference type="Gene3D" id="3.30.565.10">
    <property type="entry name" value="Histidine kinase-like ATPase, C-terminal domain"/>
    <property type="match status" value="1"/>
</dbReference>